<dbReference type="HAMAP" id="MF_01925">
    <property type="entry name" value="P5C_reductase"/>
    <property type="match status" value="1"/>
</dbReference>
<dbReference type="InterPro" id="IPR029036">
    <property type="entry name" value="P5CR_dimer"/>
</dbReference>
<dbReference type="PROSITE" id="PS00521">
    <property type="entry name" value="P5CR"/>
    <property type="match status" value="1"/>
</dbReference>
<dbReference type="InterPro" id="IPR008927">
    <property type="entry name" value="6-PGluconate_DH-like_C_sf"/>
</dbReference>
<dbReference type="GO" id="GO:0055129">
    <property type="term" value="P:L-proline biosynthetic process"/>
    <property type="evidence" value="ECO:0007669"/>
    <property type="project" value="UniProtKB-UniPathway"/>
</dbReference>
<keyword evidence="6 12" id="KW-0641">Proline biosynthesis</keyword>
<feature type="domain" description="Pyrroline-5-carboxylate reductase dimerisation" evidence="14">
    <location>
        <begin position="169"/>
        <end position="269"/>
    </location>
</feature>
<evidence type="ECO:0000313" key="17">
    <source>
        <dbReference type="EMBL" id="KAA0161180.1"/>
    </source>
</evidence>
<gene>
    <name evidence="18" type="ORF">FNF27_05143</name>
    <name evidence="17" type="ORF">FNF28_05175</name>
    <name evidence="15" type="ORF">FNF29_06035</name>
    <name evidence="16" type="ORF">FNF31_05649</name>
</gene>
<dbReference type="EMBL" id="VLTL01000099">
    <property type="protein sequence ID" value="KAA0161180.1"/>
    <property type="molecule type" value="Genomic_DNA"/>
</dbReference>
<comment type="similarity">
    <text evidence="2 12">Belongs to the pyrroline-5-carboxylate reductase family.</text>
</comment>
<dbReference type="FunFam" id="1.10.3730.10:FF:000001">
    <property type="entry name" value="Pyrroline-5-carboxylate reductase"/>
    <property type="match status" value="1"/>
</dbReference>
<comment type="pathway">
    <text evidence="12">Amino-acid biosynthesis; L-proline biosynthesis; L-proline from L-glutamate 5-semialdehyde: step 1/1.</text>
</comment>
<dbReference type="NCBIfam" id="TIGR00112">
    <property type="entry name" value="proC"/>
    <property type="match status" value="1"/>
</dbReference>
<evidence type="ECO:0000313" key="19">
    <source>
        <dbReference type="Proteomes" id="UP000322899"/>
    </source>
</evidence>
<dbReference type="SUPFAM" id="SSF48179">
    <property type="entry name" value="6-phosphogluconate dehydrogenase C-terminal domain-like"/>
    <property type="match status" value="1"/>
</dbReference>
<feature type="domain" description="Pyrroline-5-carboxylate reductase catalytic N-terminal" evidence="13">
    <location>
        <begin position="5"/>
        <end position="101"/>
    </location>
</feature>
<evidence type="ECO:0000259" key="14">
    <source>
        <dbReference type="Pfam" id="PF14748"/>
    </source>
</evidence>
<keyword evidence="7 11" id="KW-0521">NADP</keyword>
<dbReference type="Proteomes" id="UP000325113">
    <property type="component" value="Unassembled WGS sequence"/>
</dbReference>
<evidence type="ECO:0000256" key="12">
    <source>
        <dbReference type="RuleBase" id="RU003903"/>
    </source>
</evidence>
<evidence type="ECO:0000256" key="9">
    <source>
        <dbReference type="ARBA" id="ARBA00050547"/>
    </source>
</evidence>
<dbReference type="PANTHER" id="PTHR11645">
    <property type="entry name" value="PYRROLINE-5-CARBOXYLATE REDUCTASE"/>
    <property type="match status" value="1"/>
</dbReference>
<dbReference type="Gene3D" id="1.10.3730.10">
    <property type="entry name" value="ProC C-terminal domain-like"/>
    <property type="match status" value="1"/>
</dbReference>
<dbReference type="InterPro" id="IPR036291">
    <property type="entry name" value="NAD(P)-bd_dom_sf"/>
</dbReference>
<evidence type="ECO:0000313" key="18">
    <source>
        <dbReference type="EMBL" id="KAA0173366.1"/>
    </source>
</evidence>
<evidence type="ECO:0000256" key="8">
    <source>
        <dbReference type="ARBA" id="ARBA00023002"/>
    </source>
</evidence>
<evidence type="ECO:0000313" key="20">
    <source>
        <dbReference type="Proteomes" id="UP000323011"/>
    </source>
</evidence>
<dbReference type="InterPro" id="IPR028939">
    <property type="entry name" value="P5C_Rdtase_cat_N"/>
</dbReference>
<evidence type="ECO:0000256" key="5">
    <source>
        <dbReference type="ARBA" id="ARBA00022605"/>
    </source>
</evidence>
<dbReference type="SUPFAM" id="SSF51735">
    <property type="entry name" value="NAD(P)-binding Rossmann-fold domains"/>
    <property type="match status" value="1"/>
</dbReference>
<organism evidence="18 19">
    <name type="scientific">Cafeteria roenbergensis</name>
    <name type="common">Marine flagellate</name>
    <dbReference type="NCBI Taxonomy" id="33653"/>
    <lineage>
        <taxon>Eukaryota</taxon>
        <taxon>Sar</taxon>
        <taxon>Stramenopiles</taxon>
        <taxon>Bigyra</taxon>
        <taxon>Opalozoa</taxon>
        <taxon>Bicosoecida</taxon>
        <taxon>Cafeteriaceae</taxon>
        <taxon>Cafeteria</taxon>
    </lineage>
</organism>
<dbReference type="EC" id="1.5.1.2" evidence="12"/>
<evidence type="ECO:0000259" key="13">
    <source>
        <dbReference type="Pfam" id="PF03807"/>
    </source>
</evidence>
<dbReference type="GO" id="GO:0004735">
    <property type="term" value="F:pyrroline-5-carboxylate reductase activity"/>
    <property type="evidence" value="ECO:0007669"/>
    <property type="project" value="UniProtKB-EC"/>
</dbReference>
<dbReference type="Proteomes" id="UP000322899">
    <property type="component" value="Unassembled WGS sequence"/>
</dbReference>
<evidence type="ECO:0000256" key="4">
    <source>
        <dbReference type="ARBA" id="ARBA00022490"/>
    </source>
</evidence>
<keyword evidence="5 12" id="KW-0028">Amino-acid biosynthesis</keyword>
<keyword evidence="8 12" id="KW-0560">Oxidoreductase</keyword>
<evidence type="ECO:0000256" key="2">
    <source>
        <dbReference type="ARBA" id="ARBA00005525"/>
    </source>
</evidence>
<comment type="subcellular location">
    <subcellularLocation>
        <location evidence="1">Cytoplasm</location>
    </subcellularLocation>
</comment>
<feature type="binding site" evidence="11">
    <location>
        <begin position="72"/>
        <end position="75"/>
    </location>
    <ligand>
        <name>NADP(+)</name>
        <dbReference type="ChEBI" id="CHEBI:58349"/>
    </ligand>
</feature>
<dbReference type="UniPathway" id="UPA00098">
    <property type="reaction ID" value="UER00361"/>
</dbReference>
<dbReference type="InterPro" id="IPR053790">
    <property type="entry name" value="P5CR-like_CS"/>
</dbReference>
<evidence type="ECO:0000256" key="1">
    <source>
        <dbReference type="ARBA" id="ARBA00004496"/>
    </source>
</evidence>
<feature type="binding site" evidence="11">
    <location>
        <begin position="9"/>
        <end position="14"/>
    </location>
    <ligand>
        <name>NADP(+)</name>
        <dbReference type="ChEBI" id="CHEBI:58349"/>
    </ligand>
</feature>
<dbReference type="EMBL" id="VLTN01000044">
    <property type="protein sequence ID" value="KAA0149330.1"/>
    <property type="molecule type" value="Genomic_DNA"/>
</dbReference>
<evidence type="ECO:0000313" key="15">
    <source>
        <dbReference type="EMBL" id="KAA0149330.1"/>
    </source>
</evidence>
<sequence>MAHGRIGFIGAGKMATAIIRGWISAGTVVASDLCITAPSDRNTRPLKEEFPDITVAKTNVDVVQRSTIVFLAVKPHILPIVAAQIKSRVTPAHLLVTIAAGATTAQVEAMLGPATRVVRVMPNTPCAIRCNAGAVSGGSNASPADIETVCNLFAPLSADGTAPDSVPDSLMDAVTGVAGSGPAFVLTFIEAMADGGVYAGLPRHIAAKLAAQTVMGAAKLVLETGEHPAALRDAVCSPGGTTITGVRALETHGLRNAVISAVAAAAEKGGHLRAQADEQLKRTLAAEEAAAAASAAASADA</sequence>
<reference evidence="19 20" key="1">
    <citation type="submission" date="2019-07" db="EMBL/GenBank/DDBJ databases">
        <title>Genomes of Cafeteria roenbergensis.</title>
        <authorList>
            <person name="Fischer M.G."/>
            <person name="Hackl T."/>
            <person name="Roman M."/>
        </authorList>
    </citation>
    <scope>NUCLEOTIDE SEQUENCE [LARGE SCALE GENOMIC DNA]</scope>
    <source>
        <strain evidence="15 20">BVI</strain>
        <strain evidence="16 22">Cflag</strain>
        <strain evidence="18 19">E4-10P</strain>
        <strain evidence="17 21">RCC970-E3</strain>
    </source>
</reference>
<dbReference type="PANTHER" id="PTHR11645:SF0">
    <property type="entry name" value="PYRROLINE-5-CARBOXYLATE REDUCTASE 3"/>
    <property type="match status" value="1"/>
</dbReference>
<accession>A0A5A8E6P4</accession>
<proteinExistence type="inferred from homology"/>
<comment type="catalytic activity">
    <reaction evidence="9">
        <text>L-proline + NAD(+) = (S)-1-pyrroline-5-carboxylate + NADH + 2 H(+)</text>
        <dbReference type="Rhea" id="RHEA:14105"/>
        <dbReference type="ChEBI" id="CHEBI:15378"/>
        <dbReference type="ChEBI" id="CHEBI:17388"/>
        <dbReference type="ChEBI" id="CHEBI:57540"/>
        <dbReference type="ChEBI" id="CHEBI:57945"/>
        <dbReference type="ChEBI" id="CHEBI:60039"/>
        <dbReference type="EC" id="1.5.1.2"/>
    </reaction>
</comment>
<dbReference type="PIRSF" id="PIRSF000193">
    <property type="entry name" value="Pyrrol-5-carb_rd"/>
    <property type="match status" value="1"/>
</dbReference>
<dbReference type="EMBL" id="VLTO01000034">
    <property type="protein sequence ID" value="KAA0173366.1"/>
    <property type="molecule type" value="Genomic_DNA"/>
</dbReference>
<dbReference type="Gene3D" id="3.40.50.720">
    <property type="entry name" value="NAD(P)-binding Rossmann-like Domain"/>
    <property type="match status" value="1"/>
</dbReference>
<evidence type="ECO:0000313" key="16">
    <source>
        <dbReference type="EMBL" id="KAA0157921.1"/>
    </source>
</evidence>
<dbReference type="GO" id="GO:0005737">
    <property type="term" value="C:cytoplasm"/>
    <property type="evidence" value="ECO:0007669"/>
    <property type="project" value="UniProtKB-SubCell"/>
</dbReference>
<dbReference type="Pfam" id="PF03807">
    <property type="entry name" value="F420_oxidored"/>
    <property type="match status" value="1"/>
</dbReference>
<evidence type="ECO:0000256" key="10">
    <source>
        <dbReference type="ARBA" id="ARBA00052690"/>
    </source>
</evidence>
<dbReference type="Proteomes" id="UP000324907">
    <property type="component" value="Unassembled WGS sequence"/>
</dbReference>
<dbReference type="OrthoDB" id="10263291at2759"/>
<dbReference type="EMBL" id="VLTM01000074">
    <property type="protein sequence ID" value="KAA0157921.1"/>
    <property type="molecule type" value="Genomic_DNA"/>
</dbReference>
<evidence type="ECO:0000256" key="7">
    <source>
        <dbReference type="ARBA" id="ARBA00022857"/>
    </source>
</evidence>
<dbReference type="InterPro" id="IPR000304">
    <property type="entry name" value="Pyrroline-COOH_reductase"/>
</dbReference>
<keyword evidence="4" id="KW-0963">Cytoplasm</keyword>
<evidence type="ECO:0000256" key="6">
    <source>
        <dbReference type="ARBA" id="ARBA00022650"/>
    </source>
</evidence>
<dbReference type="AlphaFoldDB" id="A0A5A8E6P4"/>
<name>A0A5A8E6P4_CAFRO</name>
<dbReference type="Proteomes" id="UP000323011">
    <property type="component" value="Unassembled WGS sequence"/>
</dbReference>
<evidence type="ECO:0000256" key="3">
    <source>
        <dbReference type="ARBA" id="ARBA00021413"/>
    </source>
</evidence>
<feature type="binding site" evidence="11">
    <location>
        <position position="59"/>
    </location>
    <ligand>
        <name>NADPH</name>
        <dbReference type="ChEBI" id="CHEBI:57783"/>
    </ligand>
</feature>
<dbReference type="OMA" id="VWAVKPQ"/>
<comment type="caution">
    <text evidence="18">The sequence shown here is derived from an EMBL/GenBank/DDBJ whole genome shotgun (WGS) entry which is preliminary data.</text>
</comment>
<dbReference type="FunFam" id="3.40.50.720:FF:000190">
    <property type="entry name" value="Pyrroline-5-carboxylate reductase"/>
    <property type="match status" value="1"/>
</dbReference>
<keyword evidence="20" id="KW-1185">Reference proteome</keyword>
<dbReference type="Pfam" id="PF14748">
    <property type="entry name" value="P5CR_dimer"/>
    <property type="match status" value="1"/>
</dbReference>
<evidence type="ECO:0000313" key="21">
    <source>
        <dbReference type="Proteomes" id="UP000324907"/>
    </source>
</evidence>
<protein>
    <recommendedName>
        <fullName evidence="3 12">Pyrroline-5-carboxylate reductase</fullName>
        <ecNumber evidence="12">1.5.1.2</ecNumber>
    </recommendedName>
</protein>
<comment type="catalytic activity">
    <reaction evidence="10 12">
        <text>L-proline + NADP(+) = (S)-1-pyrroline-5-carboxylate + NADPH + 2 H(+)</text>
        <dbReference type="Rhea" id="RHEA:14109"/>
        <dbReference type="ChEBI" id="CHEBI:15378"/>
        <dbReference type="ChEBI" id="CHEBI:17388"/>
        <dbReference type="ChEBI" id="CHEBI:57783"/>
        <dbReference type="ChEBI" id="CHEBI:58349"/>
        <dbReference type="ChEBI" id="CHEBI:60039"/>
        <dbReference type="EC" id="1.5.1.2"/>
    </reaction>
</comment>
<evidence type="ECO:0000256" key="11">
    <source>
        <dbReference type="PIRSR" id="PIRSR000193-1"/>
    </source>
</evidence>
<evidence type="ECO:0000313" key="22">
    <source>
        <dbReference type="Proteomes" id="UP000325113"/>
    </source>
</evidence>